<feature type="compositionally biased region" description="Polar residues" evidence="1">
    <location>
        <begin position="229"/>
        <end position="244"/>
    </location>
</feature>
<feature type="compositionally biased region" description="Basic and acidic residues" evidence="1">
    <location>
        <begin position="807"/>
        <end position="817"/>
    </location>
</feature>
<feature type="compositionally biased region" description="Basic and acidic residues" evidence="1">
    <location>
        <begin position="691"/>
        <end position="743"/>
    </location>
</feature>
<evidence type="ECO:0000256" key="1">
    <source>
        <dbReference type="SAM" id="MobiDB-lite"/>
    </source>
</evidence>
<dbReference type="EMBL" id="LT853694">
    <property type="protein sequence ID" value="SMQ49204.1"/>
    <property type="molecule type" value="Genomic_DNA"/>
</dbReference>
<feature type="region of interest" description="Disordered" evidence="1">
    <location>
        <begin position="98"/>
        <end position="134"/>
    </location>
</feature>
<dbReference type="GO" id="GO:0005643">
    <property type="term" value="C:nuclear pore"/>
    <property type="evidence" value="ECO:0007669"/>
    <property type="project" value="TreeGrafter"/>
</dbReference>
<proteinExistence type="predicted"/>
<feature type="compositionally biased region" description="Polar residues" evidence="1">
    <location>
        <begin position="626"/>
        <end position="647"/>
    </location>
</feature>
<feature type="compositionally biased region" description="Polar residues" evidence="1">
    <location>
        <begin position="485"/>
        <end position="514"/>
    </location>
</feature>
<organism evidence="2 3">
    <name type="scientific">Zymoseptoria tritici (strain ST99CH_3D7)</name>
    <dbReference type="NCBI Taxonomy" id="1276538"/>
    <lineage>
        <taxon>Eukaryota</taxon>
        <taxon>Fungi</taxon>
        <taxon>Dikarya</taxon>
        <taxon>Ascomycota</taxon>
        <taxon>Pezizomycotina</taxon>
        <taxon>Dothideomycetes</taxon>
        <taxon>Dothideomycetidae</taxon>
        <taxon>Mycosphaerellales</taxon>
        <taxon>Mycosphaerellaceae</taxon>
        <taxon>Zymoseptoria</taxon>
    </lineage>
</organism>
<dbReference type="Proteomes" id="UP000215127">
    <property type="component" value="Chromosome 3"/>
</dbReference>
<protein>
    <recommendedName>
        <fullName evidence="4">RING-type domain-containing protein</fullName>
    </recommendedName>
</protein>
<feature type="compositionally biased region" description="Basic and acidic residues" evidence="1">
    <location>
        <begin position="955"/>
        <end position="965"/>
    </location>
</feature>
<feature type="compositionally biased region" description="Basic residues" evidence="1">
    <location>
        <begin position="744"/>
        <end position="760"/>
    </location>
</feature>
<dbReference type="PANTHER" id="PTHR18898">
    <property type="entry name" value="NUCLEOPROTEIN TPR-RELATED"/>
    <property type="match status" value="1"/>
</dbReference>
<dbReference type="AlphaFoldDB" id="A0A1X7RP12"/>
<feature type="compositionally biased region" description="Acidic residues" evidence="1">
    <location>
        <begin position="196"/>
        <end position="210"/>
    </location>
</feature>
<dbReference type="STRING" id="1276538.A0A1X7RP12"/>
<keyword evidence="3" id="KW-1185">Reference proteome</keyword>
<feature type="compositionally biased region" description="Polar residues" evidence="1">
    <location>
        <begin position="366"/>
        <end position="381"/>
    </location>
</feature>
<feature type="compositionally biased region" description="Gly residues" evidence="1">
    <location>
        <begin position="393"/>
        <end position="408"/>
    </location>
</feature>
<feature type="region of interest" description="Disordered" evidence="1">
    <location>
        <begin position="169"/>
        <end position="244"/>
    </location>
</feature>
<name>A0A1X7RP12_ZYMT9</name>
<feature type="compositionally biased region" description="Basic and acidic residues" evidence="1">
    <location>
        <begin position="918"/>
        <end position="939"/>
    </location>
</feature>
<evidence type="ECO:0008006" key="4">
    <source>
        <dbReference type="Google" id="ProtNLM"/>
    </source>
</evidence>
<feature type="compositionally biased region" description="Basic and acidic residues" evidence="1">
    <location>
        <begin position="651"/>
        <end position="678"/>
    </location>
</feature>
<accession>A0A1X7RP12</accession>
<gene>
    <name evidence="2" type="ORF">ZT3D7_G4355</name>
</gene>
<feature type="compositionally biased region" description="Basic and acidic residues" evidence="1">
    <location>
        <begin position="824"/>
        <end position="842"/>
    </location>
</feature>
<dbReference type="Gene3D" id="3.30.40.10">
    <property type="entry name" value="Zinc/RING finger domain, C3HC4 (zinc finger)"/>
    <property type="match status" value="1"/>
</dbReference>
<feature type="compositionally biased region" description="Basic and acidic residues" evidence="1">
    <location>
        <begin position="761"/>
        <end position="792"/>
    </location>
</feature>
<dbReference type="GO" id="GO:0017056">
    <property type="term" value="F:structural constituent of nuclear pore"/>
    <property type="evidence" value="ECO:0007669"/>
    <property type="project" value="TreeGrafter"/>
</dbReference>
<reference evidence="2 3" key="1">
    <citation type="submission" date="2016-06" db="EMBL/GenBank/DDBJ databases">
        <authorList>
            <person name="Kjaerup R.B."/>
            <person name="Dalgaard T.S."/>
            <person name="Juul-Madsen H.R."/>
        </authorList>
    </citation>
    <scope>NUCLEOTIDE SEQUENCE [LARGE SCALE GENOMIC DNA]</scope>
</reference>
<evidence type="ECO:0000313" key="2">
    <source>
        <dbReference type="EMBL" id="SMQ49204.1"/>
    </source>
</evidence>
<dbReference type="GO" id="GO:0006406">
    <property type="term" value="P:mRNA export from nucleus"/>
    <property type="evidence" value="ECO:0007669"/>
    <property type="project" value="TreeGrafter"/>
</dbReference>
<sequence length="965" mass="104601">MAAMDPESLKLGRSLVPAQIPEKLRCVTCDKLAMGAMRLCCCDNTICHDCHTSMTATECPICDHSPFSADSCITAKSLQLTVKAFLKTELKKAKELESQAASQVQEPEKNENTAVVPTPTIEESTAAGAGGEKSVVPELAVQKSVAHDGERATPSLEATAAEQAVTINGKGIANGGGNDEGADEVNGDGTQRVGDEQDEDDDEDEYEDDGVTINVDMPSPEEMQKRQSEQAAQAGISNQQGFNASDANTQMDQQQQGMDFNNNQFGNFGPSMMGMGGMTGMPGMNAMNGMNGMNGFNPMMNMGAWGMGMPNMNMMGMAGMGMDPSMMFGGNFGGDMGGMGGPMGMNGMGGNGMNGMGGFSHDQGGYSQSSYGPAHRQNFSNDRGYGRPYGRFNRGGRGNQFRGRGGWGNQPQHQYNNGGFNNQFGGYNNQQPQNIPTGPGQNPGGFQRERTGSNAVDPAAAAGRASPTYDPVNRPSAANGEDAETSANEKSAAADTNSHENTNSAGENAEQGQESGDGELTSAKDAVLDDDKNGNGDPPRPNDGLAQIQSVVHTEPGDALQQYDEGSQGFGHNQTNFNNRGHAGTRGGRGGHGGFSRGDATELTPAPAPAPPINAPKGPKAFLQGLPNTGWSGISLAQQQKPTNSTPTPRPESHARSVRNEDSHRDSNGLAHERDRPSSRTGSRRRSRSPGSDHESSRRSRKDGERRQHRAEGNDADGKKYRSRSESRTDDGHRRHRDDDDKHRSSRSHRDRSKDRRRRREKEEDHESSRRKSSKSHHEREADYDDHKDSRRSSRKHSRRDDDDDRESDRKDKDRSSNHRSSRHERSSRDDGRHSTREERPTRTIIEPPSDEIGFKIKGSGNSSRAKASEASKISKPTESAALDPYAQERALAQQGREAREAQRRQSTHTSTSALGKRGRDAAADEVEVPRGPKSDRRSAGKIRRVNYVFEDEVQVGRDEGRRRG</sequence>
<feature type="compositionally biased region" description="Low complexity" evidence="1">
    <location>
        <begin position="414"/>
        <end position="434"/>
    </location>
</feature>
<feature type="region of interest" description="Disordered" evidence="1">
    <location>
        <begin position="366"/>
        <end position="965"/>
    </location>
</feature>
<dbReference type="PANTHER" id="PTHR18898:SF2">
    <property type="entry name" value="NUCLEOPROTEIN TPR"/>
    <property type="match status" value="1"/>
</dbReference>
<feature type="compositionally biased region" description="Polar residues" evidence="1">
    <location>
        <begin position="570"/>
        <end position="579"/>
    </location>
</feature>
<feature type="compositionally biased region" description="Gly residues" evidence="1">
    <location>
        <begin position="584"/>
        <end position="596"/>
    </location>
</feature>
<dbReference type="InterPro" id="IPR013083">
    <property type="entry name" value="Znf_RING/FYVE/PHD"/>
</dbReference>
<evidence type="ECO:0000313" key="3">
    <source>
        <dbReference type="Proteomes" id="UP000215127"/>
    </source>
</evidence>